<feature type="compositionally biased region" description="Low complexity" evidence="1">
    <location>
        <begin position="418"/>
        <end position="430"/>
    </location>
</feature>
<feature type="compositionally biased region" description="Basic residues" evidence="1">
    <location>
        <begin position="99"/>
        <end position="108"/>
    </location>
</feature>
<protein>
    <submittedName>
        <fullName evidence="2">Uncharacterized protein</fullName>
    </submittedName>
</protein>
<feature type="region of interest" description="Disordered" evidence="1">
    <location>
        <begin position="391"/>
        <end position="438"/>
    </location>
</feature>
<gene>
    <name evidence="2" type="ORF">CK203_019622</name>
</gene>
<proteinExistence type="predicted"/>
<comment type="caution">
    <text evidence="2">The sequence shown here is derived from an EMBL/GenBank/DDBJ whole genome shotgun (WGS) entry which is preliminary data.</text>
</comment>
<evidence type="ECO:0000313" key="2">
    <source>
        <dbReference type="EMBL" id="RVX11389.1"/>
    </source>
</evidence>
<evidence type="ECO:0000256" key="1">
    <source>
        <dbReference type="SAM" id="MobiDB-lite"/>
    </source>
</evidence>
<evidence type="ECO:0000313" key="3">
    <source>
        <dbReference type="Proteomes" id="UP000288805"/>
    </source>
</evidence>
<accession>A0A438JR13</accession>
<dbReference type="AlphaFoldDB" id="A0A438JR13"/>
<organism evidence="2 3">
    <name type="scientific">Vitis vinifera</name>
    <name type="common">Grape</name>
    <dbReference type="NCBI Taxonomy" id="29760"/>
    <lineage>
        <taxon>Eukaryota</taxon>
        <taxon>Viridiplantae</taxon>
        <taxon>Streptophyta</taxon>
        <taxon>Embryophyta</taxon>
        <taxon>Tracheophyta</taxon>
        <taxon>Spermatophyta</taxon>
        <taxon>Magnoliopsida</taxon>
        <taxon>eudicotyledons</taxon>
        <taxon>Gunneridae</taxon>
        <taxon>Pentapetalae</taxon>
        <taxon>rosids</taxon>
        <taxon>Vitales</taxon>
        <taxon>Vitaceae</taxon>
        <taxon>Viteae</taxon>
        <taxon>Vitis</taxon>
    </lineage>
</organism>
<reference evidence="2 3" key="1">
    <citation type="journal article" date="2018" name="PLoS Genet.">
        <title>Population sequencing reveals clonal diversity and ancestral inbreeding in the grapevine cultivar Chardonnay.</title>
        <authorList>
            <person name="Roach M.J."/>
            <person name="Johnson D.L."/>
            <person name="Bohlmann J."/>
            <person name="van Vuuren H.J."/>
            <person name="Jones S.J."/>
            <person name="Pretorius I.S."/>
            <person name="Schmidt S.A."/>
            <person name="Borneman A.R."/>
        </authorList>
    </citation>
    <scope>NUCLEOTIDE SEQUENCE [LARGE SCALE GENOMIC DNA]</scope>
    <source>
        <strain evidence="3">cv. Chardonnay</strain>
        <tissue evidence="2">Leaf</tissue>
    </source>
</reference>
<feature type="compositionally biased region" description="Polar residues" evidence="1">
    <location>
        <begin position="87"/>
        <end position="96"/>
    </location>
</feature>
<feature type="compositionally biased region" description="Pro residues" evidence="1">
    <location>
        <begin position="116"/>
        <end position="130"/>
    </location>
</feature>
<dbReference type="EMBL" id="QGNW01000031">
    <property type="protein sequence ID" value="RVX11389.1"/>
    <property type="molecule type" value="Genomic_DNA"/>
</dbReference>
<dbReference type="Proteomes" id="UP000288805">
    <property type="component" value="Unassembled WGS sequence"/>
</dbReference>
<feature type="region of interest" description="Disordered" evidence="1">
    <location>
        <begin position="78"/>
        <end position="161"/>
    </location>
</feature>
<name>A0A438JR13_VITVI</name>
<feature type="region of interest" description="Disordered" evidence="1">
    <location>
        <begin position="341"/>
        <end position="360"/>
    </location>
</feature>
<sequence>MSVISQRRTLFHNCEMGCENVAEMLLCETATCCEIHSPLRKSPTAAKMNSTKRSQSRAPSVCLLRLSKPRASSAVFADTTMARTRGAKSSSPSTSLRIPKTRLSRFHLRAAATSHRPPPVEDAPISPPPRLITQEPESEPTPSPPLAKKSPPPAKKPSHLRHQLQARPFHSELCFDIATLDFSLSSGSPFVCYRGPDPTVIHFTIDGRHGILGARHIVEATPYPYELARQRIFEPGLILHRAHHSYSVLRGILTPLYLEEGVSSSMFFIDALLTITFSHFRIGEGASEEATPSRCHSASLPRLLCQILEHLGYPAEPQHERRSIRREIFTLDKLTSMTAYGGADQGAPARPEYPGQPEEPVDIPAELSHLPMQWPYRHIPEIQHHLGLISAPEHATPSPPEPAQAPPFVDQTMPPEEPTTGEAEAAEPSSPQHPPPTI</sequence>
<feature type="compositionally biased region" description="Pro residues" evidence="1">
    <location>
        <begin position="139"/>
        <end position="155"/>
    </location>
</feature>